<feature type="domain" description="CobQ/CobB/MinD/ParA nucleotide binding" evidence="4">
    <location>
        <begin position="9"/>
        <end position="337"/>
    </location>
</feature>
<dbReference type="GO" id="GO:0016887">
    <property type="term" value="F:ATP hydrolysis activity"/>
    <property type="evidence" value="ECO:0007669"/>
    <property type="project" value="TreeGrafter"/>
</dbReference>
<keyword evidence="1" id="KW-0547">Nucleotide-binding</keyword>
<evidence type="ECO:0000256" key="3">
    <source>
        <dbReference type="SAM" id="MobiDB-lite"/>
    </source>
</evidence>
<comment type="caution">
    <text evidence="5">The sequence shown here is derived from an EMBL/GenBank/DDBJ whole genome shotgun (WGS) entry which is preliminary data.</text>
</comment>
<keyword evidence="2" id="KW-0067">ATP-binding</keyword>
<dbReference type="Pfam" id="PF01656">
    <property type="entry name" value="CbiA"/>
    <property type="match status" value="1"/>
</dbReference>
<dbReference type="GO" id="GO:0005524">
    <property type="term" value="F:ATP binding"/>
    <property type="evidence" value="ECO:0007669"/>
    <property type="project" value="UniProtKB-KW"/>
</dbReference>
<dbReference type="SUPFAM" id="SSF52540">
    <property type="entry name" value="P-loop containing nucleoside triphosphate hydrolases"/>
    <property type="match status" value="2"/>
</dbReference>
<dbReference type="GO" id="GO:0051782">
    <property type="term" value="P:negative regulation of cell division"/>
    <property type="evidence" value="ECO:0007669"/>
    <property type="project" value="TreeGrafter"/>
</dbReference>
<dbReference type="Gene3D" id="3.40.50.300">
    <property type="entry name" value="P-loop containing nucleotide triphosphate hydrolases"/>
    <property type="match status" value="2"/>
</dbReference>
<dbReference type="PANTHER" id="PTHR43384">
    <property type="entry name" value="SEPTUM SITE-DETERMINING PROTEIN MIND HOMOLOG, CHLOROPLASTIC-RELATED"/>
    <property type="match status" value="1"/>
</dbReference>
<evidence type="ECO:0000256" key="2">
    <source>
        <dbReference type="ARBA" id="ARBA00022840"/>
    </source>
</evidence>
<dbReference type="PANTHER" id="PTHR43384:SF6">
    <property type="entry name" value="SEPTUM SITE-DETERMINING PROTEIN MIND HOMOLOG, CHLOROPLASTIC"/>
    <property type="match status" value="1"/>
</dbReference>
<dbReference type="Proteomes" id="UP000005709">
    <property type="component" value="Unassembled WGS sequence"/>
</dbReference>
<feature type="compositionally biased region" description="Polar residues" evidence="3">
    <location>
        <begin position="186"/>
        <end position="199"/>
    </location>
</feature>
<gene>
    <name evidence="5" type="ORF">CAMGR0001_2488</name>
</gene>
<dbReference type="RefSeq" id="WP_005869928.1">
    <property type="nucleotide sequence ID" value="NZ_ACYG01000011.1"/>
</dbReference>
<dbReference type="EMBL" id="ACYG01000011">
    <property type="protein sequence ID" value="EEV18481.1"/>
    <property type="molecule type" value="Genomic_DNA"/>
</dbReference>
<dbReference type="eggNOG" id="COG0455">
    <property type="taxonomic scope" value="Bacteria"/>
</dbReference>
<feature type="region of interest" description="Disordered" evidence="3">
    <location>
        <begin position="180"/>
        <end position="225"/>
    </location>
</feature>
<evidence type="ECO:0000259" key="4">
    <source>
        <dbReference type="Pfam" id="PF01656"/>
    </source>
</evidence>
<sequence length="394" mass="42578">MQTKIVNFLSAKGGVGKSVIAANFAEILSEQGYRTAIIEAPNLNNQEIILNALQRKRISLPSAIAVKISQNLTLVSPAFASQNPASSQNSIKNANSSADDYVMQNSIGSAQNREGDESISSHNYAQKLTSSDGKNNSENSATSNSIANAAKNSTNCVAKKPQNCEDGWNFTESESLKNFKSDDFTKQNSIPDENSQNSASKDEMKNSARSSNPEEAGNSANAKAHESPARFASELKEAGIFDFILIDAGLEYLGDFLSIGDENIVLCANEPCSISNTYALLKTLGSSKKEVLFLLNFTASEDDAVMIYDNLKSVAHRNISELGFKLLGFVPFCKQVAVCSQNRALFNSHYPFSPATIALKQSVSRFLSKQGCEPIDMSAYRGVGGFLRKLSNLV</sequence>
<feature type="compositionally biased region" description="Polar residues" evidence="3">
    <location>
        <begin position="207"/>
        <end position="221"/>
    </location>
</feature>
<dbReference type="GO" id="GO:0005829">
    <property type="term" value="C:cytosol"/>
    <property type="evidence" value="ECO:0007669"/>
    <property type="project" value="TreeGrafter"/>
</dbReference>
<dbReference type="OrthoDB" id="9773088at2"/>
<reference evidence="5 6" key="1">
    <citation type="submission" date="2009-07" db="EMBL/GenBank/DDBJ databases">
        <authorList>
            <person name="Madupu R."/>
            <person name="Sebastian Y."/>
            <person name="Durkin A.S."/>
            <person name="Torralba M."/>
            <person name="Methe B."/>
            <person name="Sutton G.G."/>
            <person name="Strausberg R.L."/>
            <person name="Nelson K.E."/>
        </authorList>
    </citation>
    <scope>NUCLEOTIDE SEQUENCE [LARGE SCALE GENOMIC DNA]</scope>
    <source>
        <strain evidence="5 6">RM3268</strain>
    </source>
</reference>
<dbReference type="InterPro" id="IPR050625">
    <property type="entry name" value="ParA/MinD_ATPase"/>
</dbReference>
<protein>
    <recommendedName>
        <fullName evidence="4">CobQ/CobB/MinD/ParA nucleotide binding domain-containing protein</fullName>
    </recommendedName>
</protein>
<dbReference type="STRING" id="824.CGRAC_1954"/>
<dbReference type="InterPro" id="IPR027417">
    <property type="entry name" value="P-loop_NTPase"/>
</dbReference>
<keyword evidence="6" id="KW-1185">Reference proteome</keyword>
<evidence type="ECO:0000313" key="5">
    <source>
        <dbReference type="EMBL" id="EEV18481.1"/>
    </source>
</evidence>
<proteinExistence type="predicted"/>
<evidence type="ECO:0000313" key="6">
    <source>
        <dbReference type="Proteomes" id="UP000005709"/>
    </source>
</evidence>
<organism evidence="5 6">
    <name type="scientific">Campylobacter gracilis RM3268</name>
    <dbReference type="NCBI Taxonomy" id="553220"/>
    <lineage>
        <taxon>Bacteria</taxon>
        <taxon>Pseudomonadati</taxon>
        <taxon>Campylobacterota</taxon>
        <taxon>Epsilonproteobacteria</taxon>
        <taxon>Campylobacterales</taxon>
        <taxon>Campylobacteraceae</taxon>
        <taxon>Campylobacter</taxon>
    </lineage>
</organism>
<accession>C8PFD5</accession>
<name>C8PFD5_9BACT</name>
<dbReference type="InterPro" id="IPR002586">
    <property type="entry name" value="CobQ/CobB/MinD/ParA_Nub-bd_dom"/>
</dbReference>
<dbReference type="GO" id="GO:0009898">
    <property type="term" value="C:cytoplasmic side of plasma membrane"/>
    <property type="evidence" value="ECO:0007669"/>
    <property type="project" value="TreeGrafter"/>
</dbReference>
<evidence type="ECO:0000256" key="1">
    <source>
        <dbReference type="ARBA" id="ARBA00022741"/>
    </source>
</evidence>
<dbReference type="AlphaFoldDB" id="C8PFD5"/>